<keyword evidence="2" id="KW-1277">Toxin-antitoxin system</keyword>
<dbReference type="PANTHER" id="PTHR33988">
    <property type="entry name" value="ENDORIBONUCLEASE MAZF-RELATED"/>
    <property type="match status" value="1"/>
</dbReference>
<dbReference type="Gene3D" id="2.30.30.110">
    <property type="match status" value="1"/>
</dbReference>
<evidence type="ECO:0000313" key="4">
    <source>
        <dbReference type="Proteomes" id="UP001144396"/>
    </source>
</evidence>
<evidence type="ECO:0000313" key="3">
    <source>
        <dbReference type="EMBL" id="GLI28303.1"/>
    </source>
</evidence>
<comment type="similarity">
    <text evidence="1">Belongs to the PemK/MazF family.</text>
</comment>
<dbReference type="Proteomes" id="UP001144396">
    <property type="component" value="Unassembled WGS sequence"/>
</dbReference>
<comment type="caution">
    <text evidence="3">The sequence shown here is derived from an EMBL/GenBank/DDBJ whole genome shotgun (WGS) entry which is preliminary data.</text>
</comment>
<dbReference type="AlphaFoldDB" id="A0A9W6CTP8"/>
<dbReference type="GO" id="GO:0016075">
    <property type="term" value="P:rRNA catabolic process"/>
    <property type="evidence" value="ECO:0007669"/>
    <property type="project" value="TreeGrafter"/>
</dbReference>
<protein>
    <recommendedName>
        <fullName evidence="5">Type II toxin-antitoxin system PemK/MazF family toxin</fullName>
    </recommendedName>
</protein>
<dbReference type="Pfam" id="PF02452">
    <property type="entry name" value="PemK_toxin"/>
    <property type="match status" value="1"/>
</dbReference>
<dbReference type="SUPFAM" id="SSF50118">
    <property type="entry name" value="Cell growth inhibitor/plasmid maintenance toxic component"/>
    <property type="match status" value="1"/>
</dbReference>
<name>A0A9W6CTP8_9MICO</name>
<dbReference type="GO" id="GO:0006402">
    <property type="term" value="P:mRNA catabolic process"/>
    <property type="evidence" value="ECO:0007669"/>
    <property type="project" value="TreeGrafter"/>
</dbReference>
<dbReference type="GO" id="GO:0004521">
    <property type="term" value="F:RNA endonuclease activity"/>
    <property type="evidence" value="ECO:0007669"/>
    <property type="project" value="TreeGrafter"/>
</dbReference>
<dbReference type="InterPro" id="IPR003477">
    <property type="entry name" value="PemK-like"/>
</dbReference>
<evidence type="ECO:0000256" key="2">
    <source>
        <dbReference type="ARBA" id="ARBA00022649"/>
    </source>
</evidence>
<accession>A0A9W6CTP8</accession>
<sequence>MIDAELAPGVIAWASLEPVRGREQGGHRPVLVVASAGYLDAVTTLAIVLPITTTDRGWPNHVRVDGPSGLDRPSWVMTEQPRTLSRDRLTSVGGQVSPETLAAVRMWLGDFLDL</sequence>
<evidence type="ECO:0000256" key="1">
    <source>
        <dbReference type="ARBA" id="ARBA00007521"/>
    </source>
</evidence>
<evidence type="ECO:0008006" key="5">
    <source>
        <dbReference type="Google" id="ProtNLM"/>
    </source>
</evidence>
<dbReference type="PANTHER" id="PTHR33988:SF1">
    <property type="entry name" value="ENDORIBONUCLEASE MAZF7-RELATED"/>
    <property type="match status" value="1"/>
</dbReference>
<keyword evidence="4" id="KW-1185">Reference proteome</keyword>
<reference evidence="3" key="1">
    <citation type="submission" date="2022-12" db="EMBL/GenBank/DDBJ databases">
        <title>Reference genome sequencing for broad-spectrum identification of bacterial and archaeal isolates by mass spectrometry.</title>
        <authorList>
            <person name="Sekiguchi Y."/>
            <person name="Tourlousse D.M."/>
        </authorList>
    </citation>
    <scope>NUCLEOTIDE SEQUENCE</scope>
    <source>
        <strain evidence="3">14</strain>
    </source>
</reference>
<dbReference type="GO" id="GO:0003677">
    <property type="term" value="F:DNA binding"/>
    <property type="evidence" value="ECO:0007669"/>
    <property type="project" value="InterPro"/>
</dbReference>
<dbReference type="InterPro" id="IPR011067">
    <property type="entry name" value="Plasmid_toxin/cell-grow_inhib"/>
</dbReference>
<dbReference type="RefSeq" id="WP_281885555.1">
    <property type="nucleotide sequence ID" value="NZ_BSDP01000001.1"/>
</dbReference>
<proteinExistence type="inferred from homology"/>
<organism evidence="3 4">
    <name type="scientific">Agromyces rhizosphaerae</name>
    <dbReference type="NCBI Taxonomy" id="88374"/>
    <lineage>
        <taxon>Bacteria</taxon>
        <taxon>Bacillati</taxon>
        <taxon>Actinomycetota</taxon>
        <taxon>Actinomycetes</taxon>
        <taxon>Micrococcales</taxon>
        <taxon>Microbacteriaceae</taxon>
        <taxon>Agromyces</taxon>
    </lineage>
</organism>
<dbReference type="EMBL" id="BSDP01000001">
    <property type="protein sequence ID" value="GLI28303.1"/>
    <property type="molecule type" value="Genomic_DNA"/>
</dbReference>
<gene>
    <name evidence="3" type="ORF">ARHIZOSPH14_25450</name>
</gene>